<accession>A0A8J2VCF7</accession>
<gene>
    <name evidence="1" type="ORF">GCM10011571_30150</name>
</gene>
<organism evidence="1 2">
    <name type="scientific">Marinithermofilum abyssi</name>
    <dbReference type="NCBI Taxonomy" id="1571185"/>
    <lineage>
        <taxon>Bacteria</taxon>
        <taxon>Bacillati</taxon>
        <taxon>Bacillota</taxon>
        <taxon>Bacilli</taxon>
        <taxon>Bacillales</taxon>
        <taxon>Thermoactinomycetaceae</taxon>
        <taxon>Marinithermofilum</taxon>
    </lineage>
</organism>
<protein>
    <submittedName>
        <fullName evidence="1">Uncharacterized protein</fullName>
    </submittedName>
</protein>
<evidence type="ECO:0000313" key="1">
    <source>
        <dbReference type="EMBL" id="GGE25985.1"/>
    </source>
</evidence>
<proteinExistence type="predicted"/>
<dbReference type="AlphaFoldDB" id="A0A8J2VCF7"/>
<sequence>MSRRRKNTLAPENVGAESLTTDFEMARDAFLRIAESVTSLNIPLNTTVMS</sequence>
<keyword evidence="2" id="KW-1185">Reference proteome</keyword>
<dbReference type="Proteomes" id="UP000625210">
    <property type="component" value="Unassembled WGS sequence"/>
</dbReference>
<reference evidence="1" key="2">
    <citation type="submission" date="2020-09" db="EMBL/GenBank/DDBJ databases">
        <authorList>
            <person name="Sun Q."/>
            <person name="Zhou Y."/>
        </authorList>
    </citation>
    <scope>NUCLEOTIDE SEQUENCE</scope>
    <source>
        <strain evidence="1">CGMCC 1.15179</strain>
    </source>
</reference>
<comment type="caution">
    <text evidence="1">The sequence shown here is derived from an EMBL/GenBank/DDBJ whole genome shotgun (WGS) entry which is preliminary data.</text>
</comment>
<dbReference type="EMBL" id="BMHQ01000012">
    <property type="protein sequence ID" value="GGE25985.1"/>
    <property type="molecule type" value="Genomic_DNA"/>
</dbReference>
<evidence type="ECO:0000313" key="2">
    <source>
        <dbReference type="Proteomes" id="UP000625210"/>
    </source>
</evidence>
<reference evidence="1" key="1">
    <citation type="journal article" date="2014" name="Int. J. Syst. Evol. Microbiol.">
        <title>Complete genome sequence of Corynebacterium casei LMG S-19264T (=DSM 44701T), isolated from a smear-ripened cheese.</title>
        <authorList>
            <consortium name="US DOE Joint Genome Institute (JGI-PGF)"/>
            <person name="Walter F."/>
            <person name="Albersmeier A."/>
            <person name="Kalinowski J."/>
            <person name="Ruckert C."/>
        </authorList>
    </citation>
    <scope>NUCLEOTIDE SEQUENCE</scope>
    <source>
        <strain evidence="1">CGMCC 1.15179</strain>
    </source>
</reference>
<name>A0A8J2VCF7_9BACL</name>